<keyword evidence="3" id="KW-1185">Reference proteome</keyword>
<name>A0A8H6KSC5_9PEZI</name>
<accession>A0A8H6KSC5</accession>
<feature type="region of interest" description="Disordered" evidence="1">
    <location>
        <begin position="96"/>
        <end position="129"/>
    </location>
</feature>
<dbReference type="AlphaFoldDB" id="A0A8H6KSC5"/>
<comment type="caution">
    <text evidence="2">The sequence shown here is derived from an EMBL/GenBank/DDBJ whole genome shotgun (WGS) entry which is preliminary data.</text>
</comment>
<proteinExistence type="predicted"/>
<reference evidence="2" key="1">
    <citation type="journal article" date="2020" name="Phytopathology">
        <title>Genome Sequence Resources of Colletotrichum truncatum, C. plurivorum, C. musicola, and C. sojae: Four Species Pathogenic to Soybean (Glycine max).</title>
        <authorList>
            <person name="Rogerio F."/>
            <person name="Boufleur T.R."/>
            <person name="Ciampi-Guillardi M."/>
            <person name="Sukno S.A."/>
            <person name="Thon M.R."/>
            <person name="Massola Junior N.S."/>
            <person name="Baroncelli R."/>
        </authorList>
    </citation>
    <scope>NUCLEOTIDE SEQUENCE</scope>
    <source>
        <strain evidence="2">LFN00145</strain>
    </source>
</reference>
<dbReference type="Proteomes" id="UP000654918">
    <property type="component" value="Unassembled WGS sequence"/>
</dbReference>
<dbReference type="EMBL" id="WIGO01000029">
    <property type="protein sequence ID" value="KAF6836814.1"/>
    <property type="molecule type" value="Genomic_DNA"/>
</dbReference>
<sequence length="129" mass="13609">MRQSNCSCFEWKRSDVVHLGVPLLDASVALPARHIDKTIGMLNVGASIVSCQCRAMGAFECSVLPSMMAQDPVQPTATVLMSTAPVRRQIAAASITIGTNRGHEQSSACEPAPRTGRTTPASGLDRAGE</sequence>
<evidence type="ECO:0000313" key="2">
    <source>
        <dbReference type="EMBL" id="KAF6836814.1"/>
    </source>
</evidence>
<protein>
    <submittedName>
        <fullName evidence="2">Uncharacterized protein</fullName>
    </submittedName>
</protein>
<evidence type="ECO:0000313" key="3">
    <source>
        <dbReference type="Proteomes" id="UP000654918"/>
    </source>
</evidence>
<organism evidence="2 3">
    <name type="scientific">Colletotrichum plurivorum</name>
    <dbReference type="NCBI Taxonomy" id="2175906"/>
    <lineage>
        <taxon>Eukaryota</taxon>
        <taxon>Fungi</taxon>
        <taxon>Dikarya</taxon>
        <taxon>Ascomycota</taxon>
        <taxon>Pezizomycotina</taxon>
        <taxon>Sordariomycetes</taxon>
        <taxon>Hypocreomycetidae</taxon>
        <taxon>Glomerellales</taxon>
        <taxon>Glomerellaceae</taxon>
        <taxon>Colletotrichum</taxon>
        <taxon>Colletotrichum orchidearum species complex</taxon>
    </lineage>
</organism>
<gene>
    <name evidence="2" type="ORF">CPLU01_03395</name>
</gene>
<evidence type="ECO:0000256" key="1">
    <source>
        <dbReference type="SAM" id="MobiDB-lite"/>
    </source>
</evidence>